<dbReference type="PANTHER" id="PTHR46191">
    <property type="match status" value="1"/>
</dbReference>
<dbReference type="CDD" id="cd16415">
    <property type="entry name" value="HAD_dREG-2_like"/>
    <property type="match status" value="1"/>
</dbReference>
<dbReference type="InterPro" id="IPR051828">
    <property type="entry name" value="HAD-like_hydrolase_domain"/>
</dbReference>
<dbReference type="AlphaFoldDB" id="A0A913WP61"/>
<dbReference type="Pfam" id="PF00702">
    <property type="entry name" value="Hydrolase"/>
    <property type="match status" value="1"/>
</dbReference>
<dbReference type="Gene3D" id="1.10.150.720">
    <property type="entry name" value="Haloacid dehalogenase-like hydrolase"/>
    <property type="match status" value="1"/>
</dbReference>
<dbReference type="GeneID" id="110231305"/>
<protein>
    <recommendedName>
        <fullName evidence="3">Haloacid dehalogenase-like hydrolase domain-containing protein 3</fullName>
    </recommendedName>
</protein>
<dbReference type="OMA" id="WWRQLIA"/>
<dbReference type="SFLD" id="SFLDS00003">
    <property type="entry name" value="Haloacid_Dehalogenase"/>
    <property type="match status" value="1"/>
</dbReference>
<accession>A0A913WP61</accession>
<dbReference type="EnsemblMetazoa" id="XM_021036316.2">
    <property type="protein sequence ID" value="XP_020891975.1"/>
    <property type="gene ID" value="LOC110231305"/>
</dbReference>
<dbReference type="KEGG" id="epa:110231305"/>
<evidence type="ECO:0000313" key="1">
    <source>
        <dbReference type="EnsemblMetazoa" id="XP_020891975.1"/>
    </source>
</evidence>
<dbReference type="SUPFAM" id="SSF56784">
    <property type="entry name" value="HAD-like"/>
    <property type="match status" value="1"/>
</dbReference>
<dbReference type="SFLD" id="SFLDG01129">
    <property type="entry name" value="C1.5:_HAD__Beta-PGM__Phosphata"/>
    <property type="match status" value="1"/>
</dbReference>
<dbReference type="PRINTS" id="PR00413">
    <property type="entry name" value="HADHALOGNASE"/>
</dbReference>
<dbReference type="GO" id="GO:0005634">
    <property type="term" value="C:nucleus"/>
    <property type="evidence" value="ECO:0007669"/>
    <property type="project" value="TreeGrafter"/>
</dbReference>
<evidence type="ECO:0000313" key="2">
    <source>
        <dbReference type="Proteomes" id="UP000887567"/>
    </source>
</evidence>
<name>A0A913WP61_EXADI</name>
<sequence>MIRLITLDAFNTLLTVRGSVGQIYSKTAKQHGLCINPMLLDSQYKKIYKNYYKKYPNFGVQNNISTQCFWHKIVHTTFKNSGCEDDDLISNIASSLYQDFRLPENWQLFDDVHPVLDLLKNTGYKLGVVSNFDERLPAILQGLDVLKYFSFVLCSTEVKVAKPSPKIFQLALQHGEVKAYQALHVGDSVVKDYNAAKAIGMKAYVIDRFFNFTLEDNSVVDPNHVITSLKPLHVLH</sequence>
<dbReference type="RefSeq" id="XP_020891975.1">
    <property type="nucleotide sequence ID" value="XM_021036316.2"/>
</dbReference>
<dbReference type="OrthoDB" id="444127at2759"/>
<keyword evidence="2" id="KW-1185">Reference proteome</keyword>
<dbReference type="InterPro" id="IPR006439">
    <property type="entry name" value="HAD-SF_hydro_IA"/>
</dbReference>
<dbReference type="NCBIfam" id="TIGR02252">
    <property type="entry name" value="DREG-2"/>
    <property type="match status" value="1"/>
</dbReference>
<proteinExistence type="predicted"/>
<evidence type="ECO:0008006" key="3">
    <source>
        <dbReference type="Google" id="ProtNLM"/>
    </source>
</evidence>
<dbReference type="InterPro" id="IPR011949">
    <property type="entry name" value="HAD-SF_hydro_IA_REG-2-like"/>
</dbReference>
<organism evidence="1 2">
    <name type="scientific">Exaiptasia diaphana</name>
    <name type="common">Tropical sea anemone</name>
    <name type="synonym">Aiptasia pulchella</name>
    <dbReference type="NCBI Taxonomy" id="2652724"/>
    <lineage>
        <taxon>Eukaryota</taxon>
        <taxon>Metazoa</taxon>
        <taxon>Cnidaria</taxon>
        <taxon>Anthozoa</taxon>
        <taxon>Hexacorallia</taxon>
        <taxon>Actiniaria</taxon>
        <taxon>Aiptasiidae</taxon>
        <taxon>Exaiptasia</taxon>
    </lineage>
</organism>
<reference evidence="1" key="1">
    <citation type="submission" date="2022-11" db="UniProtKB">
        <authorList>
            <consortium name="EnsemblMetazoa"/>
        </authorList>
    </citation>
    <scope>IDENTIFICATION</scope>
</reference>
<dbReference type="InterPro" id="IPR036412">
    <property type="entry name" value="HAD-like_sf"/>
</dbReference>
<dbReference type="InterPro" id="IPR023214">
    <property type="entry name" value="HAD_sf"/>
</dbReference>
<dbReference type="Gene3D" id="3.40.50.1000">
    <property type="entry name" value="HAD superfamily/HAD-like"/>
    <property type="match status" value="1"/>
</dbReference>
<dbReference type="Proteomes" id="UP000887567">
    <property type="component" value="Unplaced"/>
</dbReference>
<dbReference type="InterPro" id="IPR044924">
    <property type="entry name" value="HAD-SF_hydro_IA_REG-2-like_cap"/>
</dbReference>
<dbReference type="PANTHER" id="PTHR46191:SF2">
    <property type="entry name" value="HALOACID DEHALOGENASE-LIKE HYDROLASE DOMAIN-CONTAINING PROTEIN 3"/>
    <property type="match status" value="1"/>
</dbReference>
<dbReference type="NCBIfam" id="TIGR01549">
    <property type="entry name" value="HAD-SF-IA-v1"/>
    <property type="match status" value="1"/>
</dbReference>